<dbReference type="GO" id="GO:0046983">
    <property type="term" value="F:protein dimerization activity"/>
    <property type="evidence" value="ECO:0007669"/>
    <property type="project" value="InterPro"/>
</dbReference>
<dbReference type="GO" id="GO:0003700">
    <property type="term" value="F:DNA-binding transcription factor activity"/>
    <property type="evidence" value="ECO:0007669"/>
    <property type="project" value="InterPro"/>
</dbReference>
<evidence type="ECO:0000313" key="8">
    <source>
        <dbReference type="EMBL" id="KAG0463421.1"/>
    </source>
</evidence>
<dbReference type="SUPFAM" id="SSF47459">
    <property type="entry name" value="HLH, helix-loop-helix DNA-binding domain"/>
    <property type="match status" value="1"/>
</dbReference>
<keyword evidence="5" id="KW-0539">Nucleus</keyword>
<evidence type="ECO:0000313" key="9">
    <source>
        <dbReference type="Proteomes" id="UP000636800"/>
    </source>
</evidence>
<accession>A0A835UL63</accession>
<organism evidence="8 9">
    <name type="scientific">Vanilla planifolia</name>
    <name type="common">Vanilla</name>
    <dbReference type="NCBI Taxonomy" id="51239"/>
    <lineage>
        <taxon>Eukaryota</taxon>
        <taxon>Viridiplantae</taxon>
        <taxon>Streptophyta</taxon>
        <taxon>Embryophyta</taxon>
        <taxon>Tracheophyta</taxon>
        <taxon>Spermatophyta</taxon>
        <taxon>Magnoliopsida</taxon>
        <taxon>Liliopsida</taxon>
        <taxon>Asparagales</taxon>
        <taxon>Orchidaceae</taxon>
        <taxon>Vanilloideae</taxon>
        <taxon>Vanilleae</taxon>
        <taxon>Vanilla</taxon>
    </lineage>
</organism>
<evidence type="ECO:0000256" key="1">
    <source>
        <dbReference type="ARBA" id="ARBA00004123"/>
    </source>
</evidence>
<dbReference type="InterPro" id="IPR047265">
    <property type="entry name" value="PIF1-like_bHLH"/>
</dbReference>
<keyword evidence="3" id="KW-0805">Transcription regulation</keyword>
<protein>
    <recommendedName>
        <fullName evidence="7">BHLH domain-containing protein</fullName>
    </recommendedName>
</protein>
<dbReference type="PANTHER" id="PTHR46807">
    <property type="entry name" value="TRANSCRIPTION FACTOR PIF3"/>
    <property type="match status" value="1"/>
</dbReference>
<feature type="region of interest" description="Disordered" evidence="6">
    <location>
        <begin position="238"/>
        <end position="297"/>
    </location>
</feature>
<dbReference type="InterPro" id="IPR044273">
    <property type="entry name" value="PIF3-like"/>
</dbReference>
<comment type="caution">
    <text evidence="8">The sequence shown here is derived from an EMBL/GenBank/DDBJ whole genome shotgun (WGS) entry which is preliminary data.</text>
</comment>
<dbReference type="CDD" id="cd11445">
    <property type="entry name" value="bHLH_AtPIF_like"/>
    <property type="match status" value="1"/>
</dbReference>
<feature type="region of interest" description="Disordered" evidence="6">
    <location>
        <begin position="41"/>
        <end position="75"/>
    </location>
</feature>
<dbReference type="Gene3D" id="4.10.280.10">
    <property type="entry name" value="Helix-loop-helix DNA-binding domain"/>
    <property type="match status" value="1"/>
</dbReference>
<evidence type="ECO:0000259" key="7">
    <source>
        <dbReference type="PROSITE" id="PS50888"/>
    </source>
</evidence>
<comment type="similarity">
    <text evidence="2">Belongs to the bHLH protein family.</text>
</comment>
<evidence type="ECO:0000256" key="2">
    <source>
        <dbReference type="ARBA" id="ARBA00005510"/>
    </source>
</evidence>
<feature type="domain" description="BHLH" evidence="7">
    <location>
        <begin position="281"/>
        <end position="330"/>
    </location>
</feature>
<dbReference type="Pfam" id="PF00010">
    <property type="entry name" value="HLH"/>
    <property type="match status" value="1"/>
</dbReference>
<proteinExistence type="inferred from homology"/>
<name>A0A835UL63_VANPL</name>
<dbReference type="InterPro" id="IPR011598">
    <property type="entry name" value="bHLH_dom"/>
</dbReference>
<dbReference type="GO" id="GO:0005634">
    <property type="term" value="C:nucleus"/>
    <property type="evidence" value="ECO:0007669"/>
    <property type="project" value="UniProtKB-SubCell"/>
</dbReference>
<feature type="compositionally biased region" description="Basic and acidic residues" evidence="6">
    <location>
        <begin position="281"/>
        <end position="297"/>
    </location>
</feature>
<feature type="region of interest" description="Disordered" evidence="6">
    <location>
        <begin position="199"/>
        <end position="224"/>
    </location>
</feature>
<dbReference type="FunFam" id="4.10.280.10:FF:000004">
    <property type="entry name" value="Basic helix-loop-helix transcription factor"/>
    <property type="match status" value="1"/>
</dbReference>
<dbReference type="AlphaFoldDB" id="A0A835UL63"/>
<evidence type="ECO:0000256" key="5">
    <source>
        <dbReference type="ARBA" id="ARBA00023242"/>
    </source>
</evidence>
<reference evidence="8 9" key="1">
    <citation type="journal article" date="2020" name="Nat. Food">
        <title>A phased Vanilla planifolia genome enables genetic improvement of flavour and production.</title>
        <authorList>
            <person name="Hasing T."/>
            <person name="Tang H."/>
            <person name="Brym M."/>
            <person name="Khazi F."/>
            <person name="Huang T."/>
            <person name="Chambers A.H."/>
        </authorList>
    </citation>
    <scope>NUCLEOTIDE SEQUENCE [LARGE SCALE GENOMIC DNA]</scope>
    <source>
        <tissue evidence="8">Leaf</tissue>
    </source>
</reference>
<dbReference type="OrthoDB" id="14911at2759"/>
<gene>
    <name evidence="8" type="ORF">HPP92_019490</name>
</gene>
<comment type="subcellular location">
    <subcellularLocation>
        <location evidence="1">Nucleus</location>
    </subcellularLocation>
</comment>
<sequence length="461" mass="50921">MEDNSSSLHDLITSSCEKKYIGSDNGLVELLWRDGHVVFHNQSSSRSPPNIFEPEQAQKTESLPEGGECPDNSSSFIQEDETASWLQYPLDNSLGKEFSEFLYEPPMSQPIVIDKSSNRVEKRVKFNPNVDSNSCGKQDNLHPQTYVMPPPNPTSNGGAVVDLGETSSIKATISSVCGSNHVQNQAEISHSLSNMKTAKNTLRKSSRVPLQEKAHKHVISSSSVASGCSFGNTGCISTSNHAQKRKHGDVDESDAHSEDTGYESAEANKPVQRPASGRRSRAAEVHNLSERKRRDRINEKMRALQELIPHCNKSDKASMLDEAIEYLKSLQLQLQVMWMGSGMNPMLFPSIQQYKSRLCHGIGLPVMPSMQNPFPSDNRSMHVSSIPNPSPGYSVQGSSHPNFPAQLQNFHLLDPYSGYLGFPQMHLPPQMINMCGNLQMMQQNQVAAAADKQQGCNKNSI</sequence>
<dbReference type="SMART" id="SM00353">
    <property type="entry name" value="HLH"/>
    <property type="match status" value="1"/>
</dbReference>
<evidence type="ECO:0000256" key="6">
    <source>
        <dbReference type="SAM" id="MobiDB-lite"/>
    </source>
</evidence>
<keyword evidence="9" id="KW-1185">Reference proteome</keyword>
<dbReference type="PROSITE" id="PS50888">
    <property type="entry name" value="BHLH"/>
    <property type="match status" value="1"/>
</dbReference>
<dbReference type="InterPro" id="IPR036638">
    <property type="entry name" value="HLH_DNA-bd_sf"/>
</dbReference>
<dbReference type="PANTHER" id="PTHR46807:SF7">
    <property type="entry name" value="BHLH DOMAIN-CONTAINING PROTEIN"/>
    <property type="match status" value="1"/>
</dbReference>
<evidence type="ECO:0000256" key="3">
    <source>
        <dbReference type="ARBA" id="ARBA00023015"/>
    </source>
</evidence>
<dbReference type="EMBL" id="JADCNL010000010">
    <property type="protein sequence ID" value="KAG0463421.1"/>
    <property type="molecule type" value="Genomic_DNA"/>
</dbReference>
<dbReference type="Proteomes" id="UP000636800">
    <property type="component" value="Chromosome 10"/>
</dbReference>
<keyword evidence="4" id="KW-0804">Transcription</keyword>
<feature type="compositionally biased region" description="Basic and acidic residues" evidence="6">
    <location>
        <begin position="248"/>
        <end position="259"/>
    </location>
</feature>
<evidence type="ECO:0000256" key="4">
    <source>
        <dbReference type="ARBA" id="ARBA00023163"/>
    </source>
</evidence>